<comment type="cofactor">
    <cofactor evidence="1">
        <name>Zn(2+)</name>
        <dbReference type="ChEBI" id="CHEBI:29105"/>
    </cofactor>
</comment>
<evidence type="ECO:0000259" key="10">
    <source>
        <dbReference type="Pfam" id="PF01551"/>
    </source>
</evidence>
<evidence type="ECO:0000256" key="7">
    <source>
        <dbReference type="SAM" id="Coils"/>
    </source>
</evidence>
<keyword evidence="4 11" id="KW-0378">Hydrolase</keyword>
<feature type="region of interest" description="Disordered" evidence="8">
    <location>
        <begin position="210"/>
        <end position="235"/>
    </location>
</feature>
<sequence length="464" mass="52055">MPARFARPVRLIALLPIAAGLWLLLAGVAAAQESGQADPEKAGEQLEEVERALERDRERAQELEEEAEALRAEIEEVRSESVEVAASVQDLENEITQLELLLAVRHVQALRTDASLDRRKGQLGDTLAALQRISVFPPDAVLGAPGRPLDSLRSAMLLSSTIPRIEKQAAGLRTELEEQQALEEEIRHQRDELAQRRQRLEEEQQQLDELAERKRELEEETRAERARTEERLDQLADEAEDLRDLIARLEAEAERQRQRREAEARAAAEAAARAERLREEARRAEEQRRADQERARQEAEAAEQAAAEARERQQAALPSQPPPDLRSFPEDPGGLVMPARGHITAGFGDQHPDLQEEVSEGLILRTRKAAQVVAPFDGKIAYAGPFRRYGLILIIEHDERYHSLLAGFDRLTVEAGQWVMAGEPVGSMKETGDEDPELYIELRRAGQPIDPLPWLETSSNEAQG</sequence>
<evidence type="ECO:0000313" key="12">
    <source>
        <dbReference type="Proteomes" id="UP001595799"/>
    </source>
</evidence>
<feature type="coiled-coil region" evidence="7">
    <location>
        <begin position="43"/>
        <end position="94"/>
    </location>
</feature>
<name>A0ABV8UJ54_9PROT</name>
<keyword evidence="3" id="KW-0479">Metal-binding</keyword>
<keyword evidence="12" id="KW-1185">Reference proteome</keyword>
<accession>A0ABV8UJ54</accession>
<evidence type="ECO:0000256" key="3">
    <source>
        <dbReference type="ARBA" id="ARBA00022723"/>
    </source>
</evidence>
<dbReference type="InterPro" id="IPR050570">
    <property type="entry name" value="Cell_wall_metabolism_enzyme"/>
</dbReference>
<dbReference type="PRINTS" id="PR00345">
    <property type="entry name" value="STATHMIN"/>
</dbReference>
<comment type="caution">
    <text evidence="11">The sequence shown here is derived from an EMBL/GenBank/DDBJ whole genome shotgun (WGS) entry which is preliminary data.</text>
</comment>
<keyword evidence="2" id="KW-0645">Protease</keyword>
<keyword evidence="5" id="KW-0862">Zinc</keyword>
<feature type="domain" description="M23ase beta-sheet core" evidence="10">
    <location>
        <begin position="359"/>
        <end position="451"/>
    </location>
</feature>
<dbReference type="InterPro" id="IPR011055">
    <property type="entry name" value="Dup_hybrid_motif"/>
</dbReference>
<dbReference type="InterPro" id="IPR016047">
    <property type="entry name" value="M23ase_b-sheet_dom"/>
</dbReference>
<dbReference type="Pfam" id="PF01551">
    <property type="entry name" value="Peptidase_M23"/>
    <property type="match status" value="1"/>
</dbReference>
<keyword evidence="6" id="KW-0482">Metalloprotease</keyword>
<feature type="chain" id="PRO_5046320551" evidence="9">
    <location>
        <begin position="32"/>
        <end position="464"/>
    </location>
</feature>
<dbReference type="SUPFAM" id="SSF51261">
    <property type="entry name" value="Duplicated hybrid motif"/>
    <property type="match status" value="1"/>
</dbReference>
<dbReference type="PANTHER" id="PTHR21666:SF288">
    <property type="entry name" value="CELL DIVISION PROTEIN YTFB"/>
    <property type="match status" value="1"/>
</dbReference>
<dbReference type="Proteomes" id="UP001595799">
    <property type="component" value="Unassembled WGS sequence"/>
</dbReference>
<dbReference type="GO" id="GO:0016787">
    <property type="term" value="F:hydrolase activity"/>
    <property type="evidence" value="ECO:0007669"/>
    <property type="project" value="UniProtKB-KW"/>
</dbReference>
<evidence type="ECO:0000256" key="8">
    <source>
        <dbReference type="SAM" id="MobiDB-lite"/>
    </source>
</evidence>
<feature type="region of interest" description="Disordered" evidence="8">
    <location>
        <begin position="260"/>
        <end position="335"/>
    </location>
</feature>
<dbReference type="RefSeq" id="WP_382420844.1">
    <property type="nucleotide sequence ID" value="NZ_JBHSCW010000001.1"/>
</dbReference>
<evidence type="ECO:0000256" key="2">
    <source>
        <dbReference type="ARBA" id="ARBA00022670"/>
    </source>
</evidence>
<feature type="signal peptide" evidence="9">
    <location>
        <begin position="1"/>
        <end position="31"/>
    </location>
</feature>
<dbReference type="EMBL" id="JBHSCW010000001">
    <property type="protein sequence ID" value="MFC4350509.1"/>
    <property type="molecule type" value="Genomic_DNA"/>
</dbReference>
<dbReference type="Gene3D" id="2.70.70.10">
    <property type="entry name" value="Glucose Permease (Domain IIA)"/>
    <property type="match status" value="1"/>
</dbReference>
<dbReference type="InterPro" id="IPR000956">
    <property type="entry name" value="Stathmin_fam"/>
</dbReference>
<evidence type="ECO:0000256" key="5">
    <source>
        <dbReference type="ARBA" id="ARBA00022833"/>
    </source>
</evidence>
<evidence type="ECO:0000256" key="4">
    <source>
        <dbReference type="ARBA" id="ARBA00022801"/>
    </source>
</evidence>
<dbReference type="PANTHER" id="PTHR21666">
    <property type="entry name" value="PEPTIDASE-RELATED"/>
    <property type="match status" value="1"/>
</dbReference>
<evidence type="ECO:0000256" key="9">
    <source>
        <dbReference type="SAM" id="SignalP"/>
    </source>
</evidence>
<reference evidence="12" key="1">
    <citation type="journal article" date="2019" name="Int. J. Syst. Evol. Microbiol.">
        <title>The Global Catalogue of Microorganisms (GCM) 10K type strain sequencing project: providing services to taxonomists for standard genome sequencing and annotation.</title>
        <authorList>
            <consortium name="The Broad Institute Genomics Platform"/>
            <consortium name="The Broad Institute Genome Sequencing Center for Infectious Disease"/>
            <person name="Wu L."/>
            <person name="Ma J."/>
        </authorList>
    </citation>
    <scope>NUCLEOTIDE SEQUENCE [LARGE SCALE GENOMIC DNA]</scope>
    <source>
        <strain evidence="12">CECT 8472</strain>
    </source>
</reference>
<evidence type="ECO:0000313" key="11">
    <source>
        <dbReference type="EMBL" id="MFC4350509.1"/>
    </source>
</evidence>
<keyword evidence="7" id="KW-0175">Coiled coil</keyword>
<feature type="compositionally biased region" description="Basic and acidic residues" evidence="8">
    <location>
        <begin position="260"/>
        <end position="299"/>
    </location>
</feature>
<evidence type="ECO:0000256" key="1">
    <source>
        <dbReference type="ARBA" id="ARBA00001947"/>
    </source>
</evidence>
<proteinExistence type="predicted"/>
<gene>
    <name evidence="11" type="ORF">ACFOW6_03005</name>
</gene>
<feature type="compositionally biased region" description="Basic and acidic residues" evidence="8">
    <location>
        <begin position="210"/>
        <end position="234"/>
    </location>
</feature>
<dbReference type="CDD" id="cd12797">
    <property type="entry name" value="M23_peptidase"/>
    <property type="match status" value="1"/>
</dbReference>
<evidence type="ECO:0000256" key="6">
    <source>
        <dbReference type="ARBA" id="ARBA00023049"/>
    </source>
</evidence>
<organism evidence="11 12">
    <name type="scientific">Fodinicurvata halophila</name>
    <dbReference type="NCBI Taxonomy" id="1419723"/>
    <lineage>
        <taxon>Bacteria</taxon>
        <taxon>Pseudomonadati</taxon>
        <taxon>Pseudomonadota</taxon>
        <taxon>Alphaproteobacteria</taxon>
        <taxon>Rhodospirillales</taxon>
        <taxon>Rhodovibrionaceae</taxon>
        <taxon>Fodinicurvata</taxon>
    </lineage>
</organism>
<protein>
    <submittedName>
        <fullName evidence="11">Murein hydrolase activator EnvC family protein</fullName>
    </submittedName>
</protein>
<keyword evidence="9" id="KW-0732">Signal</keyword>